<dbReference type="AlphaFoldDB" id="A0A1I0AED2"/>
<keyword evidence="3" id="KW-1185">Reference proteome</keyword>
<keyword evidence="1" id="KW-1133">Transmembrane helix</keyword>
<dbReference type="Proteomes" id="UP000199800">
    <property type="component" value="Unassembled WGS sequence"/>
</dbReference>
<reference evidence="2 3" key="1">
    <citation type="submission" date="2016-10" db="EMBL/GenBank/DDBJ databases">
        <authorList>
            <person name="de Groot N.N."/>
        </authorList>
    </citation>
    <scope>NUCLEOTIDE SEQUENCE [LARGE SCALE GENOMIC DNA]</scope>
    <source>
        <strain evidence="2 3">DSM 1801</strain>
    </source>
</reference>
<dbReference type="EMBL" id="FOHN01000005">
    <property type="protein sequence ID" value="SES91613.1"/>
    <property type="molecule type" value="Genomic_DNA"/>
</dbReference>
<evidence type="ECO:0000313" key="3">
    <source>
        <dbReference type="Proteomes" id="UP000199800"/>
    </source>
</evidence>
<feature type="transmembrane region" description="Helical" evidence="1">
    <location>
        <begin position="71"/>
        <end position="89"/>
    </location>
</feature>
<gene>
    <name evidence="2" type="ORF">SAMN04487772_10571</name>
</gene>
<evidence type="ECO:0000313" key="2">
    <source>
        <dbReference type="EMBL" id="SES91613.1"/>
    </source>
</evidence>
<accession>A0A1I0AED2</accession>
<keyword evidence="1" id="KW-0812">Transmembrane</keyword>
<keyword evidence="1" id="KW-0472">Membrane</keyword>
<dbReference type="RefSeq" id="WP_177180638.1">
    <property type="nucleotide sequence ID" value="NZ_FOHN01000005.1"/>
</dbReference>
<feature type="transmembrane region" description="Helical" evidence="1">
    <location>
        <begin position="95"/>
        <end position="114"/>
    </location>
</feature>
<name>A0A1I0AED2_9FIRM</name>
<protein>
    <submittedName>
        <fullName evidence="2">Stage II sporulation protein M</fullName>
    </submittedName>
</protein>
<dbReference type="STRING" id="29364.SAMN04487772_10571"/>
<organism evidence="2 3">
    <name type="scientific">[Clostridium] polysaccharolyticum</name>
    <dbReference type="NCBI Taxonomy" id="29364"/>
    <lineage>
        <taxon>Bacteria</taxon>
        <taxon>Bacillati</taxon>
        <taxon>Bacillota</taxon>
        <taxon>Clostridia</taxon>
        <taxon>Lachnospirales</taxon>
        <taxon>Lachnospiraceae</taxon>
    </lineage>
</organism>
<feature type="transmembrane region" description="Helical" evidence="1">
    <location>
        <begin position="165"/>
        <end position="193"/>
    </location>
</feature>
<feature type="transmembrane region" description="Helical" evidence="1">
    <location>
        <begin position="12"/>
        <end position="34"/>
    </location>
</feature>
<proteinExistence type="predicted"/>
<sequence length="200" mass="23059">MFFWNKAKNKIGLLQKIMLEIIASFLLGIVIANLTKATYSSNSQYIDILVYLDLREVNRFQLLLFVMQSRIKDYLLIWLFSITVLAIPYNTLFLWYRGFTAGFVVCALSVLYGWKGTLCGLGLGMPHMLIYLVVFVQTVILSYKMHETSSNGVYTKRYRLFVKQLPAFFVLLSLTVIGCFMESFLNPVFLAWLKTALKLV</sequence>
<evidence type="ECO:0000256" key="1">
    <source>
        <dbReference type="SAM" id="Phobius"/>
    </source>
</evidence>
<feature type="transmembrane region" description="Helical" evidence="1">
    <location>
        <begin position="126"/>
        <end position="145"/>
    </location>
</feature>